<name>A0A251SL16_HELAN</name>
<evidence type="ECO:0000313" key="4">
    <source>
        <dbReference type="EMBL" id="OTF99212.1"/>
    </source>
</evidence>
<evidence type="ECO:0000256" key="1">
    <source>
        <dbReference type="SAM" id="MobiDB-lite"/>
    </source>
</evidence>
<evidence type="ECO:0000256" key="2">
    <source>
        <dbReference type="SAM" id="SignalP"/>
    </source>
</evidence>
<proteinExistence type="predicted"/>
<dbReference type="EMBL" id="CM007903">
    <property type="protein sequence ID" value="OTF99212.1"/>
    <property type="molecule type" value="Genomic_DNA"/>
</dbReference>
<evidence type="ECO:0000313" key="5">
    <source>
        <dbReference type="Proteomes" id="UP000215914"/>
    </source>
</evidence>
<feature type="compositionally biased region" description="Polar residues" evidence="1">
    <location>
        <begin position="126"/>
        <end position="147"/>
    </location>
</feature>
<feature type="signal peptide" evidence="2">
    <location>
        <begin position="1"/>
        <end position="18"/>
    </location>
</feature>
<dbReference type="AlphaFoldDB" id="A0A251SL16"/>
<keyword evidence="2" id="KW-0732">Signal</keyword>
<dbReference type="Proteomes" id="UP000215914">
    <property type="component" value="Chromosome 14"/>
</dbReference>
<dbReference type="InParanoid" id="A0A251SL16"/>
<keyword evidence="5" id="KW-1185">Reference proteome</keyword>
<feature type="chain" id="PRO_5041059697" evidence="2">
    <location>
        <begin position="19"/>
        <end position="211"/>
    </location>
</feature>
<accession>A0A251SL16</accession>
<sequence>MKCVFIWLFSLNVKSIYSQYNQRKNNFFHSITWYQSSMIDPYLLNYHLHKNNFNQNQTQNHSGEKFLMLSAGLEIRKNLQNHGGYCGDSTSNSNNKSKKNNHSGGGAFSDGGTVPTDRTRSHESGGITTVKTGGNSGSVTHKSNGTAKTGGRVLAGKANPNTAGGGATTSDDRHQSEGGVSGVVSAGEEGGTSPSHNNRGYQDGSDHWAWH</sequence>
<dbReference type="EMBL" id="MNCJ02000317">
    <property type="protein sequence ID" value="KAF5819494.1"/>
    <property type="molecule type" value="Genomic_DNA"/>
</dbReference>
<gene>
    <name evidence="4" type="ORF">HannXRQ_Chr14g0454091</name>
    <name evidence="3" type="ORF">HanXRQr2_Chr02g0078231</name>
</gene>
<evidence type="ECO:0000313" key="3">
    <source>
        <dbReference type="EMBL" id="KAF5819494.1"/>
    </source>
</evidence>
<reference evidence="3" key="3">
    <citation type="submission" date="2020-06" db="EMBL/GenBank/DDBJ databases">
        <title>Helianthus annuus Genome sequencing and assembly Release 2.</title>
        <authorList>
            <person name="Gouzy J."/>
            <person name="Langlade N."/>
            <person name="Munos S."/>
        </authorList>
    </citation>
    <scope>NUCLEOTIDE SEQUENCE</scope>
    <source>
        <tissue evidence="3">Leaves</tissue>
    </source>
</reference>
<protein>
    <submittedName>
        <fullName evidence="4">Uncharacterized protein</fullName>
    </submittedName>
</protein>
<reference evidence="3 5" key="1">
    <citation type="journal article" date="2017" name="Nature">
        <title>The sunflower genome provides insights into oil metabolism, flowering and Asterid evolution.</title>
        <authorList>
            <person name="Badouin H."/>
            <person name="Gouzy J."/>
            <person name="Grassa C.J."/>
            <person name="Murat F."/>
            <person name="Staton S.E."/>
            <person name="Cottret L."/>
            <person name="Lelandais-Briere C."/>
            <person name="Owens G.L."/>
            <person name="Carrere S."/>
            <person name="Mayjonade B."/>
            <person name="Legrand L."/>
            <person name="Gill N."/>
            <person name="Kane N.C."/>
            <person name="Bowers J.E."/>
            <person name="Hubner S."/>
            <person name="Bellec A."/>
            <person name="Berard A."/>
            <person name="Berges H."/>
            <person name="Blanchet N."/>
            <person name="Boniface M.C."/>
            <person name="Brunel D."/>
            <person name="Catrice O."/>
            <person name="Chaidir N."/>
            <person name="Claudel C."/>
            <person name="Donnadieu C."/>
            <person name="Faraut T."/>
            <person name="Fievet G."/>
            <person name="Helmstetter N."/>
            <person name="King M."/>
            <person name="Knapp S.J."/>
            <person name="Lai Z."/>
            <person name="Le Paslier M.C."/>
            <person name="Lippi Y."/>
            <person name="Lorenzon L."/>
            <person name="Mandel J.R."/>
            <person name="Marage G."/>
            <person name="Marchand G."/>
            <person name="Marquand E."/>
            <person name="Bret-Mestries E."/>
            <person name="Morien E."/>
            <person name="Nambeesan S."/>
            <person name="Nguyen T."/>
            <person name="Pegot-Espagnet P."/>
            <person name="Pouilly N."/>
            <person name="Raftis F."/>
            <person name="Sallet E."/>
            <person name="Schiex T."/>
            <person name="Thomas J."/>
            <person name="Vandecasteele C."/>
            <person name="Vares D."/>
            <person name="Vear F."/>
            <person name="Vautrin S."/>
            <person name="Crespi M."/>
            <person name="Mangin B."/>
            <person name="Burke J.M."/>
            <person name="Salse J."/>
            <person name="Munos S."/>
            <person name="Vincourt P."/>
            <person name="Rieseberg L.H."/>
            <person name="Langlade N.B."/>
        </authorList>
    </citation>
    <scope>NUCLEOTIDE SEQUENCE [LARGE SCALE GENOMIC DNA]</scope>
    <source>
        <strain evidence="5">cv. SF193</strain>
        <tissue evidence="3">Leaves</tissue>
    </source>
</reference>
<feature type="region of interest" description="Disordered" evidence="1">
    <location>
        <begin position="84"/>
        <end position="211"/>
    </location>
</feature>
<reference evidence="4" key="2">
    <citation type="submission" date="2017-02" db="EMBL/GenBank/DDBJ databases">
        <title>Sunflower complete genome.</title>
        <authorList>
            <person name="Langlade N."/>
            <person name="Munos S."/>
        </authorList>
    </citation>
    <scope>NUCLEOTIDE SEQUENCE [LARGE SCALE GENOMIC DNA]</scope>
    <source>
        <tissue evidence="4">Leaves</tissue>
    </source>
</reference>
<dbReference type="Gramene" id="mRNA:HanXRQr2_Chr02g0078231">
    <property type="protein sequence ID" value="mRNA:HanXRQr2_Chr02g0078231"/>
    <property type="gene ID" value="HanXRQr2_Chr02g0078231"/>
</dbReference>
<organism evidence="4 5">
    <name type="scientific">Helianthus annuus</name>
    <name type="common">Common sunflower</name>
    <dbReference type="NCBI Taxonomy" id="4232"/>
    <lineage>
        <taxon>Eukaryota</taxon>
        <taxon>Viridiplantae</taxon>
        <taxon>Streptophyta</taxon>
        <taxon>Embryophyta</taxon>
        <taxon>Tracheophyta</taxon>
        <taxon>Spermatophyta</taxon>
        <taxon>Magnoliopsida</taxon>
        <taxon>eudicotyledons</taxon>
        <taxon>Gunneridae</taxon>
        <taxon>Pentapetalae</taxon>
        <taxon>asterids</taxon>
        <taxon>campanulids</taxon>
        <taxon>Asterales</taxon>
        <taxon>Asteraceae</taxon>
        <taxon>Asteroideae</taxon>
        <taxon>Heliantheae alliance</taxon>
        <taxon>Heliantheae</taxon>
        <taxon>Helianthus</taxon>
    </lineage>
</organism>